<accession>A0A8H3CA31</accession>
<organism evidence="1 2">
    <name type="scientific">Rhizoctonia solani</name>
    <dbReference type="NCBI Taxonomy" id="456999"/>
    <lineage>
        <taxon>Eukaryota</taxon>
        <taxon>Fungi</taxon>
        <taxon>Dikarya</taxon>
        <taxon>Basidiomycota</taxon>
        <taxon>Agaricomycotina</taxon>
        <taxon>Agaricomycetes</taxon>
        <taxon>Cantharellales</taxon>
        <taxon>Ceratobasidiaceae</taxon>
        <taxon>Rhizoctonia</taxon>
    </lineage>
</organism>
<name>A0A8H3CA31_9AGAM</name>
<dbReference type="Proteomes" id="UP000663850">
    <property type="component" value="Unassembled WGS sequence"/>
</dbReference>
<dbReference type="AlphaFoldDB" id="A0A8H3CA31"/>
<evidence type="ECO:0000313" key="2">
    <source>
        <dbReference type="Proteomes" id="UP000663850"/>
    </source>
</evidence>
<comment type="caution">
    <text evidence="1">The sequence shown here is derived from an EMBL/GenBank/DDBJ whole genome shotgun (WGS) entry which is preliminary data.</text>
</comment>
<sequence length="147" mass="16476">MKSGTVLAYTLTSEDLALTARRSGLYFATAPDGIAWCAMALEIYDRFEPLGPVQLHFIGINKVEPGEGHGMALVLGYPNQELEEFPQLLDLGVHLFHSQPRRVTRVGSKGYDWTSPKEDGEGVDNIIMARQEPHLSNWSRFYRSRPA</sequence>
<protein>
    <submittedName>
        <fullName evidence="1">Uncharacterized protein</fullName>
    </submittedName>
</protein>
<reference evidence="1" key="1">
    <citation type="submission" date="2021-01" db="EMBL/GenBank/DDBJ databases">
        <authorList>
            <person name="Kaushik A."/>
        </authorList>
    </citation>
    <scope>NUCLEOTIDE SEQUENCE</scope>
    <source>
        <strain evidence="1">Type strain: AG8-Rh-89/</strain>
    </source>
</reference>
<proteinExistence type="predicted"/>
<gene>
    <name evidence="1" type="ORF">RDB_LOCUS70825</name>
</gene>
<evidence type="ECO:0000313" key="1">
    <source>
        <dbReference type="EMBL" id="CAE6477764.1"/>
    </source>
</evidence>
<dbReference type="EMBL" id="CAJMWZ010003686">
    <property type="protein sequence ID" value="CAE6477764.1"/>
    <property type="molecule type" value="Genomic_DNA"/>
</dbReference>